<accession>A0ABR0SBH5</accession>
<proteinExistence type="predicted"/>
<reference evidence="1 2" key="1">
    <citation type="submission" date="2024-01" db="EMBL/GenBank/DDBJ databases">
        <title>Complete genome of Cladobotryum mycophilum ATHUM6906.</title>
        <authorList>
            <person name="Christinaki A.C."/>
            <person name="Myridakis A.I."/>
            <person name="Kouvelis V.N."/>
        </authorList>
    </citation>
    <scope>NUCLEOTIDE SEQUENCE [LARGE SCALE GENOMIC DNA]</scope>
    <source>
        <strain evidence="1 2">ATHUM6906</strain>
    </source>
</reference>
<dbReference type="Proteomes" id="UP001338125">
    <property type="component" value="Unassembled WGS sequence"/>
</dbReference>
<evidence type="ECO:0000313" key="2">
    <source>
        <dbReference type="Proteomes" id="UP001338125"/>
    </source>
</evidence>
<evidence type="ECO:0000313" key="1">
    <source>
        <dbReference type="EMBL" id="KAK5989514.1"/>
    </source>
</evidence>
<organism evidence="1 2">
    <name type="scientific">Cladobotryum mycophilum</name>
    <dbReference type="NCBI Taxonomy" id="491253"/>
    <lineage>
        <taxon>Eukaryota</taxon>
        <taxon>Fungi</taxon>
        <taxon>Dikarya</taxon>
        <taxon>Ascomycota</taxon>
        <taxon>Pezizomycotina</taxon>
        <taxon>Sordariomycetes</taxon>
        <taxon>Hypocreomycetidae</taxon>
        <taxon>Hypocreales</taxon>
        <taxon>Hypocreaceae</taxon>
        <taxon>Cladobotryum</taxon>
    </lineage>
</organism>
<protein>
    <submittedName>
        <fullName evidence="1">Uncharacterized protein</fullName>
    </submittedName>
</protein>
<keyword evidence="2" id="KW-1185">Reference proteome</keyword>
<comment type="caution">
    <text evidence="1">The sequence shown here is derived from an EMBL/GenBank/DDBJ whole genome shotgun (WGS) entry which is preliminary data.</text>
</comment>
<name>A0ABR0SBH5_9HYPO</name>
<gene>
    <name evidence="1" type="ORF">PT974_11040</name>
</gene>
<dbReference type="EMBL" id="JAVFKD010000015">
    <property type="protein sequence ID" value="KAK5989514.1"/>
    <property type="molecule type" value="Genomic_DNA"/>
</dbReference>
<sequence length="91" mass="9840">MDDLKALELNAGQQMATSAGMYQVTEPKGQVTHIGVVKSGKRRGNVPTLGASEECDCVTRISYSPDPCPDSLRWSDSAGVPDQVKNAYRRV</sequence>